<protein>
    <submittedName>
        <fullName evidence="1">Uncharacterized protein</fullName>
    </submittedName>
</protein>
<dbReference type="AlphaFoldDB" id="A0A6A6H3S4"/>
<dbReference type="PANTHER" id="PTHR33835">
    <property type="entry name" value="YALI0C07656P"/>
    <property type="match status" value="1"/>
</dbReference>
<evidence type="ECO:0000313" key="1">
    <source>
        <dbReference type="EMBL" id="KAF2232665.1"/>
    </source>
</evidence>
<proteinExistence type="predicted"/>
<reference evidence="1" key="1">
    <citation type="journal article" date="2020" name="Stud. Mycol.">
        <title>101 Dothideomycetes genomes: a test case for predicting lifestyles and emergence of pathogens.</title>
        <authorList>
            <person name="Haridas S."/>
            <person name="Albert R."/>
            <person name="Binder M."/>
            <person name="Bloem J."/>
            <person name="Labutti K."/>
            <person name="Salamov A."/>
            <person name="Andreopoulos B."/>
            <person name="Baker S."/>
            <person name="Barry K."/>
            <person name="Bills G."/>
            <person name="Bluhm B."/>
            <person name="Cannon C."/>
            <person name="Castanera R."/>
            <person name="Culley D."/>
            <person name="Daum C."/>
            <person name="Ezra D."/>
            <person name="Gonzalez J."/>
            <person name="Henrissat B."/>
            <person name="Kuo A."/>
            <person name="Liang C."/>
            <person name="Lipzen A."/>
            <person name="Lutzoni F."/>
            <person name="Magnuson J."/>
            <person name="Mondo S."/>
            <person name="Nolan M."/>
            <person name="Ohm R."/>
            <person name="Pangilinan J."/>
            <person name="Park H.-J."/>
            <person name="Ramirez L."/>
            <person name="Alfaro M."/>
            <person name="Sun H."/>
            <person name="Tritt A."/>
            <person name="Yoshinaga Y."/>
            <person name="Zwiers L.-H."/>
            <person name="Turgeon B."/>
            <person name="Goodwin S."/>
            <person name="Spatafora J."/>
            <person name="Crous P."/>
            <person name="Grigoriev I."/>
        </authorList>
    </citation>
    <scope>NUCLEOTIDE SEQUENCE</scope>
    <source>
        <strain evidence="1">Tuck. ex Michener</strain>
    </source>
</reference>
<dbReference type="PANTHER" id="PTHR33835:SF1">
    <property type="entry name" value="METALLO-BETA-LACTAMASE DOMAIN-CONTAINING PROTEIN"/>
    <property type="match status" value="1"/>
</dbReference>
<name>A0A6A6H3S4_VIRVR</name>
<evidence type="ECO:0000313" key="2">
    <source>
        <dbReference type="Proteomes" id="UP000800092"/>
    </source>
</evidence>
<dbReference type="Pfam" id="PF14234">
    <property type="entry name" value="DUF4336"/>
    <property type="match status" value="1"/>
</dbReference>
<organism evidence="1 2">
    <name type="scientific">Viridothelium virens</name>
    <name type="common">Speckled blister lichen</name>
    <name type="synonym">Trypethelium virens</name>
    <dbReference type="NCBI Taxonomy" id="1048519"/>
    <lineage>
        <taxon>Eukaryota</taxon>
        <taxon>Fungi</taxon>
        <taxon>Dikarya</taxon>
        <taxon>Ascomycota</taxon>
        <taxon>Pezizomycotina</taxon>
        <taxon>Dothideomycetes</taxon>
        <taxon>Dothideomycetes incertae sedis</taxon>
        <taxon>Trypetheliales</taxon>
        <taxon>Trypetheliaceae</taxon>
        <taxon>Viridothelium</taxon>
    </lineage>
</organism>
<dbReference type="EMBL" id="ML991813">
    <property type="protein sequence ID" value="KAF2232665.1"/>
    <property type="molecule type" value="Genomic_DNA"/>
</dbReference>
<dbReference type="SUPFAM" id="SSF56281">
    <property type="entry name" value="Metallo-hydrolase/oxidoreductase"/>
    <property type="match status" value="1"/>
</dbReference>
<dbReference type="InterPro" id="IPR036866">
    <property type="entry name" value="RibonucZ/Hydroxyglut_hydro"/>
</dbReference>
<gene>
    <name evidence="1" type="ORF">EV356DRAFT_525048</name>
</gene>
<sequence>MTSKLIPPNPSEVMVIRKVTPNITTLSAPFSRFGRVKIGGRGTIVRLSSGALAVFSPVALTPEVKETVRGMGEVKYIAAPDLEHHIFLGPWHDEYPSAKVIGPEGLAEKRAKQKNENVPFSVIFSSKDKEANKVDPEFDADFDHEYVDAHPNKELVFNFRPDKTLIEADLLFNLPATEQYSRHGESPTSGVLTQFFNSINNTRGNAIWQKRLIWYAFSASNRTSFNASIAKINKWDFNRIIPCHGDVIETDGRGIFQKVMEWNLQAAQKK</sequence>
<keyword evidence="2" id="KW-1185">Reference proteome</keyword>
<dbReference type="InterPro" id="IPR025638">
    <property type="entry name" value="DUF4336"/>
</dbReference>
<accession>A0A6A6H3S4</accession>
<dbReference type="Proteomes" id="UP000800092">
    <property type="component" value="Unassembled WGS sequence"/>
</dbReference>
<dbReference type="OrthoDB" id="421671at2759"/>